<evidence type="ECO:0000256" key="11">
    <source>
        <dbReference type="ARBA" id="ARBA00035585"/>
    </source>
</evidence>
<keyword evidence="2 12" id="KW-1003">Cell membrane</keyword>
<feature type="transmembrane region" description="Helical" evidence="12">
    <location>
        <begin position="69"/>
        <end position="93"/>
    </location>
</feature>
<feature type="binding site" evidence="12">
    <location>
        <position position="80"/>
    </location>
    <ligand>
        <name>Na(+)</name>
        <dbReference type="ChEBI" id="CHEBI:29101"/>
        <note>structural</note>
    </ligand>
</feature>
<comment type="activity regulation">
    <text evidence="12">Na(+) is not transported, but it plays an essential structural role and its presence is essential for fluoride channel function.</text>
</comment>
<keyword evidence="12" id="KW-0479">Metal-binding</keyword>
<feature type="binding site" evidence="12">
    <location>
        <position position="77"/>
    </location>
    <ligand>
        <name>Na(+)</name>
        <dbReference type="ChEBI" id="CHEBI:29101"/>
        <note>structural</note>
    </ligand>
</feature>
<evidence type="ECO:0000256" key="5">
    <source>
        <dbReference type="ARBA" id="ARBA00022989"/>
    </source>
</evidence>
<evidence type="ECO:0000256" key="2">
    <source>
        <dbReference type="ARBA" id="ARBA00022475"/>
    </source>
</evidence>
<evidence type="ECO:0000256" key="12">
    <source>
        <dbReference type="HAMAP-Rule" id="MF_00454"/>
    </source>
</evidence>
<evidence type="ECO:0000256" key="1">
    <source>
        <dbReference type="ARBA" id="ARBA00004651"/>
    </source>
</evidence>
<gene>
    <name evidence="12" type="primary">fluC</name>
    <name evidence="12" type="synonym">crcB</name>
    <name evidence="13" type="ORF">SAMN05216605_102222</name>
</gene>
<feature type="transmembrane region" description="Helical" evidence="12">
    <location>
        <begin position="6"/>
        <end position="24"/>
    </location>
</feature>
<dbReference type="GO" id="GO:0062054">
    <property type="term" value="F:fluoride channel activity"/>
    <property type="evidence" value="ECO:0007669"/>
    <property type="project" value="UniProtKB-UniRule"/>
</dbReference>
<comment type="catalytic activity">
    <reaction evidence="11">
        <text>fluoride(in) = fluoride(out)</text>
        <dbReference type="Rhea" id="RHEA:76159"/>
        <dbReference type="ChEBI" id="CHEBI:17051"/>
    </reaction>
    <physiologicalReaction direction="left-to-right" evidence="11">
        <dbReference type="Rhea" id="RHEA:76160"/>
    </physiologicalReaction>
</comment>
<keyword evidence="4 12" id="KW-0812">Transmembrane</keyword>
<name>A0A1G7UMW7_9PSED</name>
<sequence>MTGAYAVLAISIGSGIGALLRYALSLAMNALVPSIPMGTLASNLIAAYIVGFAIAYFGMTPGLSPIWRLFVITGLAGGLSTFSTFSAELLTLLRDGRLGWSASMLALHVGGSLTMAALGMASASITRHS</sequence>
<keyword evidence="6 12" id="KW-0915">Sodium</keyword>
<dbReference type="EMBL" id="FNCO01000002">
    <property type="protein sequence ID" value="SDG48844.1"/>
    <property type="molecule type" value="Genomic_DNA"/>
</dbReference>
<evidence type="ECO:0000256" key="3">
    <source>
        <dbReference type="ARBA" id="ARBA00022519"/>
    </source>
</evidence>
<evidence type="ECO:0000256" key="7">
    <source>
        <dbReference type="ARBA" id="ARBA00023065"/>
    </source>
</evidence>
<evidence type="ECO:0000256" key="6">
    <source>
        <dbReference type="ARBA" id="ARBA00023053"/>
    </source>
</evidence>
<evidence type="ECO:0000256" key="10">
    <source>
        <dbReference type="ARBA" id="ARBA00035120"/>
    </source>
</evidence>
<feature type="transmembrane region" description="Helical" evidence="12">
    <location>
        <begin position="36"/>
        <end position="57"/>
    </location>
</feature>
<evidence type="ECO:0000313" key="14">
    <source>
        <dbReference type="Proteomes" id="UP000182894"/>
    </source>
</evidence>
<comment type="similarity">
    <text evidence="10 12">Belongs to the fluoride channel Fluc/FEX (TC 1.A.43) family.</text>
</comment>
<comment type="subcellular location">
    <subcellularLocation>
        <location evidence="1 12">Cell membrane</location>
        <topology evidence="1 12">Multi-pass membrane protein</topology>
    </subcellularLocation>
</comment>
<keyword evidence="14" id="KW-1185">Reference proteome</keyword>
<keyword evidence="3" id="KW-0997">Cell inner membrane</keyword>
<dbReference type="PANTHER" id="PTHR28259">
    <property type="entry name" value="FLUORIDE EXPORT PROTEIN 1-RELATED"/>
    <property type="match status" value="1"/>
</dbReference>
<dbReference type="Pfam" id="PF02537">
    <property type="entry name" value="CRCB"/>
    <property type="match status" value="1"/>
</dbReference>
<keyword evidence="5 12" id="KW-1133">Transmembrane helix</keyword>
<keyword evidence="8 12" id="KW-0472">Membrane</keyword>
<protein>
    <recommendedName>
        <fullName evidence="12">Fluoride-specific ion channel FluC</fullName>
    </recommendedName>
</protein>
<dbReference type="Proteomes" id="UP000182894">
    <property type="component" value="Unassembled WGS sequence"/>
</dbReference>
<dbReference type="GO" id="GO:0005886">
    <property type="term" value="C:plasma membrane"/>
    <property type="evidence" value="ECO:0007669"/>
    <property type="project" value="UniProtKB-SubCell"/>
</dbReference>
<keyword evidence="9 12" id="KW-0407">Ion channel</keyword>
<evidence type="ECO:0000256" key="9">
    <source>
        <dbReference type="ARBA" id="ARBA00023303"/>
    </source>
</evidence>
<dbReference type="HAMAP" id="MF_00454">
    <property type="entry name" value="FluC"/>
    <property type="match status" value="1"/>
</dbReference>
<organism evidence="13 14">
    <name type="scientific">Pseudomonas abietaniphila</name>
    <dbReference type="NCBI Taxonomy" id="89065"/>
    <lineage>
        <taxon>Bacteria</taxon>
        <taxon>Pseudomonadati</taxon>
        <taxon>Pseudomonadota</taxon>
        <taxon>Gammaproteobacteria</taxon>
        <taxon>Pseudomonadales</taxon>
        <taxon>Pseudomonadaceae</taxon>
        <taxon>Pseudomonas</taxon>
    </lineage>
</organism>
<evidence type="ECO:0000256" key="8">
    <source>
        <dbReference type="ARBA" id="ARBA00023136"/>
    </source>
</evidence>
<evidence type="ECO:0000313" key="13">
    <source>
        <dbReference type="EMBL" id="SDG48844.1"/>
    </source>
</evidence>
<dbReference type="GO" id="GO:0046872">
    <property type="term" value="F:metal ion binding"/>
    <property type="evidence" value="ECO:0007669"/>
    <property type="project" value="UniProtKB-KW"/>
</dbReference>
<dbReference type="STRING" id="89065.SAMN05216605_102222"/>
<proteinExistence type="inferred from homology"/>
<keyword evidence="7 12" id="KW-0406">Ion transport</keyword>
<dbReference type="NCBIfam" id="TIGR00494">
    <property type="entry name" value="crcB"/>
    <property type="match status" value="1"/>
</dbReference>
<dbReference type="InterPro" id="IPR003691">
    <property type="entry name" value="FluC"/>
</dbReference>
<comment type="function">
    <text evidence="12">Fluoride-specific ion channel. Important for reducing fluoride concentration in the cell, thus reducing its toxicity.</text>
</comment>
<dbReference type="OrthoDB" id="9806299at2"/>
<reference evidence="14" key="1">
    <citation type="submission" date="2016-10" db="EMBL/GenBank/DDBJ databases">
        <authorList>
            <person name="Varghese N."/>
            <person name="Submissions S."/>
        </authorList>
    </citation>
    <scope>NUCLEOTIDE SEQUENCE [LARGE SCALE GENOMIC DNA]</scope>
    <source>
        <strain evidence="14">ATCC 700689</strain>
    </source>
</reference>
<keyword evidence="12" id="KW-0813">Transport</keyword>
<accession>A0A1G7UMW7</accession>
<dbReference type="PANTHER" id="PTHR28259:SF1">
    <property type="entry name" value="FLUORIDE EXPORT PROTEIN 1-RELATED"/>
    <property type="match status" value="1"/>
</dbReference>
<dbReference type="NCBIfam" id="NF010792">
    <property type="entry name" value="PRK14196.1"/>
    <property type="match status" value="1"/>
</dbReference>
<dbReference type="RefSeq" id="WP_074750565.1">
    <property type="nucleotide sequence ID" value="NZ_FNCO01000002.1"/>
</dbReference>
<dbReference type="GO" id="GO:0140114">
    <property type="term" value="P:cellular detoxification of fluoride"/>
    <property type="evidence" value="ECO:0007669"/>
    <property type="project" value="UniProtKB-UniRule"/>
</dbReference>
<dbReference type="AlphaFoldDB" id="A0A1G7UMW7"/>
<feature type="transmembrane region" description="Helical" evidence="12">
    <location>
        <begin position="105"/>
        <end position="125"/>
    </location>
</feature>
<evidence type="ECO:0000256" key="4">
    <source>
        <dbReference type="ARBA" id="ARBA00022692"/>
    </source>
</evidence>